<organism evidence="1">
    <name type="scientific">bioreactor metagenome</name>
    <dbReference type="NCBI Taxonomy" id="1076179"/>
    <lineage>
        <taxon>unclassified sequences</taxon>
        <taxon>metagenomes</taxon>
        <taxon>ecological metagenomes</taxon>
    </lineage>
</organism>
<dbReference type="SUPFAM" id="SSF160904">
    <property type="entry name" value="Jann2411-like"/>
    <property type="match status" value="1"/>
</dbReference>
<evidence type="ECO:0008006" key="2">
    <source>
        <dbReference type="Google" id="ProtNLM"/>
    </source>
</evidence>
<reference evidence="1" key="1">
    <citation type="submission" date="2019-08" db="EMBL/GenBank/DDBJ databases">
        <authorList>
            <person name="Kucharzyk K."/>
            <person name="Murdoch R.W."/>
            <person name="Higgins S."/>
            <person name="Loffler F."/>
        </authorList>
    </citation>
    <scope>NUCLEOTIDE SEQUENCE</scope>
</reference>
<accession>A0A645IJN7</accession>
<dbReference type="AlphaFoldDB" id="A0A645IJN7"/>
<evidence type="ECO:0000313" key="1">
    <source>
        <dbReference type="EMBL" id="MPN51501.1"/>
    </source>
</evidence>
<protein>
    <recommendedName>
        <fullName evidence="2">Zinc finger CGNR domain-containing protein</fullName>
    </recommendedName>
</protein>
<sequence length="80" mass="9331">MTYRSENGVAKWIWTFDSLKSAIDVGFAEMLTDETRRLRLCKRCDKPFIAADLRSVYCSASCRNVMNVKLSRHRKREIGK</sequence>
<name>A0A645IJN7_9ZZZZ</name>
<dbReference type="EMBL" id="VSSQ01116677">
    <property type="protein sequence ID" value="MPN51501.1"/>
    <property type="molecule type" value="Genomic_DNA"/>
</dbReference>
<dbReference type="InterPro" id="IPR023286">
    <property type="entry name" value="ABATE_dom_sf"/>
</dbReference>
<proteinExistence type="predicted"/>
<comment type="caution">
    <text evidence="1">The sequence shown here is derived from an EMBL/GenBank/DDBJ whole genome shotgun (WGS) entry which is preliminary data.</text>
</comment>
<gene>
    <name evidence="1" type="ORF">SDC9_199149</name>
</gene>